<accession>A0A0J6F278</accession>
<dbReference type="Gene3D" id="3.10.450.540">
    <property type="match status" value="1"/>
</dbReference>
<dbReference type="EMBL" id="JARRTL010000007">
    <property type="protein sequence ID" value="MEC0484555.1"/>
    <property type="molecule type" value="Genomic_DNA"/>
</dbReference>
<sequence length="354" mass="41250">MLENESLSEKKEESFFRAVIQKIKRVQRPEKANKKVPRDRSKMVAITLWCSLSGLLFLALLSVLLSVNTRSVVNDIKVSSNKPFEQQQEKISVTAAENYLQGFIQEFVNVKNDHDSIEKRKENLEKYMVKQTENDFEESERFQLDGLKGDRVLNEYSLYNVKEGDKYSLFQYKVTYTNLFPVEKEVEKTVKDGKKKKKVKEKVTKEEKAEKQLLLNIPVISKGDSFAVSAVPYFTQVYDLKGDITVKNEDETRDEYTGEKKDSIEKFLQTFFGKYASEKKEDMVYMMKEPEALDDTLEFGEIKNVKVFETKNGFEAFCVVQFKEKENEIPITENFSLSLTENSGQYYVEKLKHQ</sequence>
<evidence type="ECO:0000313" key="4">
    <source>
        <dbReference type="Proteomes" id="UP000036168"/>
    </source>
</evidence>
<proteinExistence type="predicted"/>
<dbReference type="EMBL" id="LECW02000001">
    <property type="protein sequence ID" value="KRT95907.1"/>
    <property type="molecule type" value="Genomic_DNA"/>
</dbReference>
<dbReference type="CDD" id="cd16386">
    <property type="entry name" value="TcpC_N"/>
    <property type="match status" value="1"/>
</dbReference>
<dbReference type="Proteomes" id="UP001341297">
    <property type="component" value="Unassembled WGS sequence"/>
</dbReference>
<reference evidence="2 4" key="1">
    <citation type="journal article" date="2015" name="Int. J. Syst. Evol. Microbiol.">
        <title>Bacillus glycinifermentans sp. nov., isolated from fermented soybean paste.</title>
        <authorList>
            <person name="Kim S.J."/>
            <person name="Dunlap C.A."/>
            <person name="Kwon S.W."/>
            <person name="Rooney A.P."/>
        </authorList>
    </citation>
    <scope>NUCLEOTIDE SEQUENCE [LARGE SCALE GENOMIC DNA]</scope>
    <source>
        <strain evidence="2 4">GO-13</strain>
    </source>
</reference>
<keyword evidence="1" id="KW-0812">Transmembrane</keyword>
<keyword evidence="1" id="KW-0472">Membrane</keyword>
<dbReference type="InterPro" id="IPR024735">
    <property type="entry name" value="TcpC"/>
</dbReference>
<dbReference type="Proteomes" id="UP000036168">
    <property type="component" value="Unassembled WGS sequence"/>
</dbReference>
<dbReference type="Pfam" id="PF12642">
    <property type="entry name" value="TpcC"/>
    <property type="match status" value="1"/>
</dbReference>
<feature type="transmembrane region" description="Helical" evidence="1">
    <location>
        <begin position="43"/>
        <end position="67"/>
    </location>
</feature>
<dbReference type="CDD" id="cd16428">
    <property type="entry name" value="TcpC_C"/>
    <property type="match status" value="1"/>
</dbReference>
<accession>A0A0J6E774</accession>
<dbReference type="InterPro" id="IPR035628">
    <property type="entry name" value="TcpC_C"/>
</dbReference>
<keyword evidence="5" id="KW-1185">Reference proteome</keyword>
<reference evidence="3 5" key="3">
    <citation type="submission" date="2023-03" db="EMBL/GenBank/DDBJ databases">
        <title>Agriculturally important microbes genome sequencing.</title>
        <authorList>
            <person name="Dunlap C."/>
        </authorList>
    </citation>
    <scope>NUCLEOTIDE SEQUENCE [LARGE SCALE GENOMIC DNA]</scope>
    <source>
        <strain evidence="3 5">CBP-3203</strain>
    </source>
</reference>
<evidence type="ECO:0000313" key="5">
    <source>
        <dbReference type="Proteomes" id="UP001341297"/>
    </source>
</evidence>
<organism evidence="2 4">
    <name type="scientific">Bacillus glycinifermentans</name>
    <dbReference type="NCBI Taxonomy" id="1664069"/>
    <lineage>
        <taxon>Bacteria</taxon>
        <taxon>Bacillati</taxon>
        <taxon>Bacillota</taxon>
        <taxon>Bacilli</taxon>
        <taxon>Bacillales</taxon>
        <taxon>Bacillaceae</taxon>
        <taxon>Bacillus</taxon>
    </lineage>
</organism>
<evidence type="ECO:0000313" key="3">
    <source>
        <dbReference type="EMBL" id="MEC0484555.1"/>
    </source>
</evidence>
<reference evidence="2" key="2">
    <citation type="submission" date="2015-10" db="EMBL/GenBank/DDBJ databases">
        <authorList>
            <person name="Gilbert D.G."/>
        </authorList>
    </citation>
    <scope>NUCLEOTIDE SEQUENCE</scope>
    <source>
        <strain evidence="2">GO-13</strain>
    </source>
</reference>
<comment type="caution">
    <text evidence="2">The sequence shown here is derived from an EMBL/GenBank/DDBJ whole genome shotgun (WGS) entry which is preliminary data.</text>
</comment>
<keyword evidence="1" id="KW-1133">Transmembrane helix</keyword>
<evidence type="ECO:0000313" key="2">
    <source>
        <dbReference type="EMBL" id="KRT95907.1"/>
    </source>
</evidence>
<evidence type="ECO:0000256" key="1">
    <source>
        <dbReference type="SAM" id="Phobius"/>
    </source>
</evidence>
<protein>
    <submittedName>
        <fullName evidence="3">Conjugal transfer protein</fullName>
    </submittedName>
</protein>
<dbReference type="PATRIC" id="fig|1664069.3.peg.2360"/>
<dbReference type="AlphaFoldDB" id="A0A0J6E774"/>
<gene>
    <name evidence="2" type="ORF">AB447_200195</name>
    <name evidence="3" type="ORF">P8828_06780</name>
</gene>
<name>A0A0J6E774_9BACI</name>